<comment type="caution">
    <text evidence="1">The sequence shown here is derived from an EMBL/GenBank/DDBJ whole genome shotgun (WGS) entry which is preliminary data.</text>
</comment>
<accession>A0ABN9HJV8</accession>
<sequence>MGTCYVKGAHTVERGSLMGTCDGKRHSDGEYYVKGTLMGKYDGKGYFEWMEIPDGYT</sequence>
<dbReference type="Proteomes" id="UP001162483">
    <property type="component" value="Unassembled WGS sequence"/>
</dbReference>
<evidence type="ECO:0008006" key="3">
    <source>
        <dbReference type="Google" id="ProtNLM"/>
    </source>
</evidence>
<dbReference type="EMBL" id="CATNWA010021277">
    <property type="protein sequence ID" value="CAI9622076.1"/>
    <property type="molecule type" value="Genomic_DNA"/>
</dbReference>
<keyword evidence="2" id="KW-1185">Reference proteome</keyword>
<evidence type="ECO:0000313" key="2">
    <source>
        <dbReference type="Proteomes" id="UP001162483"/>
    </source>
</evidence>
<evidence type="ECO:0000313" key="1">
    <source>
        <dbReference type="EMBL" id="CAI9622076.1"/>
    </source>
</evidence>
<proteinExistence type="predicted"/>
<gene>
    <name evidence="1" type="ORF">SPARVUS_LOCUS16226161</name>
</gene>
<organism evidence="1 2">
    <name type="scientific">Staurois parvus</name>
    <dbReference type="NCBI Taxonomy" id="386267"/>
    <lineage>
        <taxon>Eukaryota</taxon>
        <taxon>Metazoa</taxon>
        <taxon>Chordata</taxon>
        <taxon>Craniata</taxon>
        <taxon>Vertebrata</taxon>
        <taxon>Euteleostomi</taxon>
        <taxon>Amphibia</taxon>
        <taxon>Batrachia</taxon>
        <taxon>Anura</taxon>
        <taxon>Neobatrachia</taxon>
        <taxon>Ranoidea</taxon>
        <taxon>Ranidae</taxon>
        <taxon>Staurois</taxon>
    </lineage>
</organism>
<protein>
    <recommendedName>
        <fullName evidence="3">MORN repeat-containing protein 5</fullName>
    </recommendedName>
</protein>
<name>A0ABN9HJV8_9NEOB</name>
<reference evidence="1" key="1">
    <citation type="submission" date="2023-05" db="EMBL/GenBank/DDBJ databases">
        <authorList>
            <person name="Stuckert A."/>
        </authorList>
    </citation>
    <scope>NUCLEOTIDE SEQUENCE</scope>
</reference>